<reference evidence="1 2" key="1">
    <citation type="submission" date="2016-10" db="EMBL/GenBank/DDBJ databases">
        <authorList>
            <person name="de Groot N.N."/>
        </authorList>
    </citation>
    <scope>NUCLEOTIDE SEQUENCE [LARGE SCALE GENOMIC DNA]</scope>
    <source>
        <strain evidence="1 2">Nm9</strain>
    </source>
</reference>
<protein>
    <submittedName>
        <fullName evidence="1">Uncharacterized protein</fullName>
    </submittedName>
</protein>
<evidence type="ECO:0000313" key="1">
    <source>
        <dbReference type="EMBL" id="SEQ07054.1"/>
    </source>
</evidence>
<proteinExistence type="predicted"/>
<dbReference type="Proteomes" id="UP000181998">
    <property type="component" value="Unassembled WGS sequence"/>
</dbReference>
<dbReference type="RefSeq" id="WP_143123912.1">
    <property type="nucleotide sequence ID" value="NZ_FOFX01000018.1"/>
</dbReference>
<accession>A0A1H9D0U2</accession>
<name>A0A1H9D0U2_9PROT</name>
<dbReference type="OrthoDB" id="147470at2"/>
<dbReference type="EMBL" id="FOFX01000018">
    <property type="protein sequence ID" value="SEQ07054.1"/>
    <property type="molecule type" value="Genomic_DNA"/>
</dbReference>
<evidence type="ECO:0000313" key="2">
    <source>
        <dbReference type="Proteomes" id="UP000181998"/>
    </source>
</evidence>
<gene>
    <name evidence="1" type="ORF">SAMN05421510_101831</name>
</gene>
<organism evidence="1 2">
    <name type="scientific">Nitrosomonas ureae</name>
    <dbReference type="NCBI Taxonomy" id="44577"/>
    <lineage>
        <taxon>Bacteria</taxon>
        <taxon>Pseudomonadati</taxon>
        <taxon>Pseudomonadota</taxon>
        <taxon>Betaproteobacteria</taxon>
        <taxon>Nitrosomonadales</taxon>
        <taxon>Nitrosomonadaceae</taxon>
        <taxon>Nitrosomonas</taxon>
    </lineage>
</organism>
<sequence>MSECIKVSANKVPLDPRKRLNYEFGMVLGVNDFRQEQEHFEWKHQLSNRLLHGSGTVCGLKISAQSVPSGDDVEIRILPGYALTPKGHWISVESEQCGKINQWLQSHKNDLNLSPGPQHLFVTLCYDECYTELVPIAGQACASDEDSSKPSRILESFKIEFSLQAPDQLMEEAARTFGELMQRVEFIPHSSSPPELDDSELLIGLIRNIGIVTSPPVSPLPEGATIRLLEDTACTTLRQVLNIWVTEVCPRLTLPSVEDCLLLADIGFNVDASGNLIVNLDAQGRLMPGTVTIDESERPVLISDRVKQELFCLIGRRITV</sequence>
<dbReference type="AlphaFoldDB" id="A0A1H9D0U2"/>